<evidence type="ECO:0000256" key="1">
    <source>
        <dbReference type="SAM" id="MobiDB-lite"/>
    </source>
</evidence>
<feature type="region of interest" description="Disordered" evidence="1">
    <location>
        <begin position="213"/>
        <end position="234"/>
    </location>
</feature>
<dbReference type="RefSeq" id="WP_230369362.1">
    <property type="nucleotide sequence ID" value="NZ_WLYX01000001.1"/>
</dbReference>
<gene>
    <name evidence="2" type="ORF">GKE73_04455</name>
</gene>
<organism evidence="2 3">
    <name type="scientific">Paludibacterium denitrificans</name>
    <dbReference type="NCBI Taxonomy" id="2675226"/>
    <lineage>
        <taxon>Bacteria</taxon>
        <taxon>Pseudomonadati</taxon>
        <taxon>Pseudomonadota</taxon>
        <taxon>Betaproteobacteria</taxon>
        <taxon>Neisseriales</taxon>
        <taxon>Chromobacteriaceae</taxon>
        <taxon>Paludibacterium</taxon>
    </lineage>
</organism>
<dbReference type="Gene3D" id="3.40.190.10">
    <property type="entry name" value="Periplasmic binding protein-like II"/>
    <property type="match status" value="2"/>
</dbReference>
<comment type="caution">
    <text evidence="2">The sequence shown here is derived from an EMBL/GenBank/DDBJ whole genome shotgun (WGS) entry which is preliminary data.</text>
</comment>
<name>A0A844GAX0_9NEIS</name>
<reference evidence="2 3" key="1">
    <citation type="submission" date="2019-11" db="EMBL/GenBank/DDBJ databases">
        <title>Draft genome sequence of Paludibacterium sp. dN18-1.</title>
        <authorList>
            <person name="Im W.-T."/>
        </authorList>
    </citation>
    <scope>NUCLEOTIDE SEQUENCE [LARGE SCALE GENOMIC DNA]</scope>
    <source>
        <strain evidence="3">dN 18-1</strain>
    </source>
</reference>
<proteinExistence type="predicted"/>
<evidence type="ECO:0000313" key="3">
    <source>
        <dbReference type="Proteomes" id="UP000446658"/>
    </source>
</evidence>
<accession>A0A844GAX0</accession>
<protein>
    <submittedName>
        <fullName evidence="2">ABC transporter substrate-binding protein</fullName>
    </submittedName>
</protein>
<dbReference type="Proteomes" id="UP000446658">
    <property type="component" value="Unassembled WGS sequence"/>
</dbReference>
<evidence type="ECO:0000313" key="2">
    <source>
        <dbReference type="EMBL" id="MTD32789.1"/>
    </source>
</evidence>
<dbReference type="AlphaFoldDB" id="A0A844GAX0"/>
<dbReference type="SUPFAM" id="SSF53850">
    <property type="entry name" value="Periplasmic binding protein-like II"/>
    <property type="match status" value="1"/>
</dbReference>
<keyword evidence="3" id="KW-1185">Reference proteome</keyword>
<sequence length="246" mass="28007">MVPLAVQAAPKVVTIAFGESMPPYVIQESNSGLEMDIVRAALKAQGYDLTPVYYSQARLRLGLRSSRVDGIATVNDVPGNLSDIYIRYEDVAITLAERHLLLRSIDDLAHYRVLGFPQAAHYLGKRYYAMAQRNPNYSEPPNQLDQNRLLYHNAADVVVADRRIYHWMDRQLQQVYNERPRPVEEHALFMRVPYRVVFRSATVRDAFNSLAHHTEKRPVRPNPEPLPVMPSHSAVTIRPTPALPSI</sequence>
<dbReference type="EMBL" id="WLYX01000001">
    <property type="protein sequence ID" value="MTD32789.1"/>
    <property type="molecule type" value="Genomic_DNA"/>
</dbReference>